<feature type="compositionally biased region" description="Polar residues" evidence="1">
    <location>
        <begin position="263"/>
        <end position="274"/>
    </location>
</feature>
<feature type="region of interest" description="Disordered" evidence="1">
    <location>
        <begin position="251"/>
        <end position="287"/>
    </location>
</feature>
<feature type="compositionally biased region" description="Basic and acidic residues" evidence="1">
    <location>
        <begin position="275"/>
        <end position="287"/>
    </location>
</feature>
<evidence type="ECO:0000256" key="1">
    <source>
        <dbReference type="SAM" id="MobiDB-lite"/>
    </source>
</evidence>
<protein>
    <submittedName>
        <fullName evidence="2">Elongation factor G</fullName>
    </submittedName>
</protein>
<dbReference type="GO" id="GO:0003746">
    <property type="term" value="F:translation elongation factor activity"/>
    <property type="evidence" value="ECO:0007669"/>
    <property type="project" value="UniProtKB-KW"/>
</dbReference>
<dbReference type="AlphaFoldDB" id="A0A1D1YEB2"/>
<organism evidence="2">
    <name type="scientific">Anthurium amnicola</name>
    <dbReference type="NCBI Taxonomy" id="1678845"/>
    <lineage>
        <taxon>Eukaryota</taxon>
        <taxon>Viridiplantae</taxon>
        <taxon>Streptophyta</taxon>
        <taxon>Embryophyta</taxon>
        <taxon>Tracheophyta</taxon>
        <taxon>Spermatophyta</taxon>
        <taxon>Magnoliopsida</taxon>
        <taxon>Liliopsida</taxon>
        <taxon>Araceae</taxon>
        <taxon>Pothoideae</taxon>
        <taxon>Potheae</taxon>
        <taxon>Anthurium</taxon>
    </lineage>
</organism>
<sequence length="287" mass="31548">GVLLIGRSTSLLGPHEAAGNVRVVNEETNGIGTTDRAGRLGLAARPHLISPRARNRARAPFLFQFSLSLSLLLLLPSVMAKKRKSVETRLDEVDRTIYSTFCSAANSLSHLYTQAMNQQKITFQAGERHGMEKVHNWILRQQEEGLRVSAADIVAYLQNELDYGGEEASMSPRLQFQHQHSQPNMHFITSNSQGSSTLFGQAQPGHGLRTGHVDQTKNSVFSNALSSPIRCSLQPYHLAQAGGFHPNNILPSGNGTRNHEMNQEMSSFGSNDTSMDVHSDSPARDSY</sequence>
<dbReference type="PANTHER" id="PTHR33675">
    <property type="entry name" value="NUCLEAR RECEPTOR FAMILY 2 GROUP C PROTEIN"/>
    <property type="match status" value="1"/>
</dbReference>
<dbReference type="PANTHER" id="PTHR33675:SF1">
    <property type="entry name" value="HOLOCARBOXYLASE SYNTHETASE"/>
    <property type="match status" value="1"/>
</dbReference>
<accession>A0A1D1YEB2</accession>
<feature type="non-terminal residue" evidence="2">
    <location>
        <position position="1"/>
    </location>
</feature>
<keyword evidence="2" id="KW-0251">Elongation factor</keyword>
<proteinExistence type="predicted"/>
<gene>
    <name evidence="2" type="primary">fusA_29</name>
    <name evidence="2" type="ORF">g.97618</name>
</gene>
<keyword evidence="2" id="KW-0648">Protein biosynthesis</keyword>
<name>A0A1D1YEB2_9ARAE</name>
<dbReference type="EMBL" id="GDJX01014964">
    <property type="protein sequence ID" value="JAT52972.1"/>
    <property type="molecule type" value="Transcribed_RNA"/>
</dbReference>
<evidence type="ECO:0000313" key="2">
    <source>
        <dbReference type="EMBL" id="JAT52972.1"/>
    </source>
</evidence>
<reference evidence="2" key="1">
    <citation type="submission" date="2015-07" db="EMBL/GenBank/DDBJ databases">
        <title>Transcriptome Assembly of Anthurium amnicola.</title>
        <authorList>
            <person name="Suzuki J."/>
        </authorList>
    </citation>
    <scope>NUCLEOTIDE SEQUENCE</scope>
</reference>